<keyword evidence="11" id="KW-0624">Polysaccharide degradation</keyword>
<evidence type="ECO:0000256" key="13">
    <source>
        <dbReference type="ARBA" id="ARBA00042373"/>
    </source>
</evidence>
<comment type="function">
    <text evidence="12">Glucanases play a role in cell expansion during growth, in cell-cell fusion during mating, and in spore release during sporulation. This enzyme may be involved in beta-glucan degradation. Active on laminarin and lichenan.</text>
</comment>
<dbReference type="GO" id="GO:0005886">
    <property type="term" value="C:plasma membrane"/>
    <property type="evidence" value="ECO:0007669"/>
    <property type="project" value="UniProtKB-SubCell"/>
</dbReference>
<comment type="subcellular location">
    <subcellularLocation>
        <location evidence="2">Cell membrane</location>
        <topology evidence="2">Single-pass type II membrane protein</topology>
    </subcellularLocation>
</comment>
<keyword evidence="16" id="KW-1185">Reference proteome</keyword>
<proteinExistence type="inferred from homology"/>
<keyword evidence="5" id="KW-1003">Cell membrane</keyword>
<name>A0A067PSG2_9AGAM</name>
<dbReference type="HOGENOM" id="CLU_052206_0_0_1"/>
<dbReference type="PANTHER" id="PTHR16631">
    <property type="entry name" value="GLUCAN 1,3-BETA-GLUCOSIDASE"/>
    <property type="match status" value="1"/>
</dbReference>
<protein>
    <recommendedName>
        <fullName evidence="4">glucan endo-1,3-beta-D-glucosidase</fullName>
        <ecNumber evidence="4">3.2.1.39</ecNumber>
    </recommendedName>
    <alternativeName>
        <fullName evidence="14">Endo-1,3-beta-glucanase btgC</fullName>
    </alternativeName>
    <alternativeName>
        <fullName evidence="13">Laminarinase btgC</fullName>
    </alternativeName>
</protein>
<evidence type="ECO:0000313" key="15">
    <source>
        <dbReference type="EMBL" id="KDQ57758.1"/>
    </source>
</evidence>
<gene>
    <name evidence="15" type="ORF">JAAARDRAFT_130322</name>
</gene>
<dbReference type="EC" id="3.2.1.39" evidence="4"/>
<dbReference type="InParanoid" id="A0A067PSG2"/>
<evidence type="ECO:0000256" key="14">
    <source>
        <dbReference type="ARBA" id="ARBA00043078"/>
    </source>
</evidence>
<dbReference type="AlphaFoldDB" id="A0A067PSG2"/>
<evidence type="ECO:0000256" key="4">
    <source>
        <dbReference type="ARBA" id="ARBA00012780"/>
    </source>
</evidence>
<dbReference type="OrthoDB" id="77201at2759"/>
<evidence type="ECO:0000256" key="2">
    <source>
        <dbReference type="ARBA" id="ARBA00004401"/>
    </source>
</evidence>
<dbReference type="GO" id="GO:0009986">
    <property type="term" value="C:cell surface"/>
    <property type="evidence" value="ECO:0007669"/>
    <property type="project" value="TreeGrafter"/>
</dbReference>
<evidence type="ECO:0000313" key="16">
    <source>
        <dbReference type="Proteomes" id="UP000027265"/>
    </source>
</evidence>
<evidence type="ECO:0000256" key="7">
    <source>
        <dbReference type="ARBA" id="ARBA00023136"/>
    </source>
</evidence>
<evidence type="ECO:0000256" key="8">
    <source>
        <dbReference type="ARBA" id="ARBA00023180"/>
    </source>
</evidence>
<organism evidence="15 16">
    <name type="scientific">Jaapia argillacea MUCL 33604</name>
    <dbReference type="NCBI Taxonomy" id="933084"/>
    <lineage>
        <taxon>Eukaryota</taxon>
        <taxon>Fungi</taxon>
        <taxon>Dikarya</taxon>
        <taxon>Basidiomycota</taxon>
        <taxon>Agaricomycotina</taxon>
        <taxon>Agaricomycetes</taxon>
        <taxon>Agaricomycetidae</taxon>
        <taxon>Jaapiales</taxon>
        <taxon>Jaapiaceae</taxon>
        <taxon>Jaapia</taxon>
    </lineage>
</organism>
<evidence type="ECO:0000256" key="1">
    <source>
        <dbReference type="ARBA" id="ARBA00000382"/>
    </source>
</evidence>
<comment type="similarity">
    <text evidence="3">Belongs to the glycosyl hydrolase 17 family.</text>
</comment>
<evidence type="ECO:0000256" key="5">
    <source>
        <dbReference type="ARBA" id="ARBA00022475"/>
    </source>
</evidence>
<sequence>MPSVPPDISANWWCHPETEYAFLGFSYEISACQSRAQLQREFSDMRNRFNSRYVRLYGACDQDGFYDDVVEAAWNNSLGVHALIWFGFDGGDAWVNRRDTLFSILHSNPKAQFVTRGVQFGSEPLFDDVLPHGRLAKQVQLAKSNLSSLGIPVTVSEMAYGYQERGGAQDVLDAVDFVNIHMLPFFSQQASTADQAWPIIMNDLDWFSQRSAGKKMYLDENGWPSVTSEGVQPNRPSAVADVTNEQEYFVLLDKHCPDLKKLAAGGVGWFAHIYSDDQEPGYGIYDDAGVEKFTFKPRTSC</sequence>
<accession>A0A067PSG2</accession>
<evidence type="ECO:0000256" key="10">
    <source>
        <dbReference type="ARBA" id="ARBA00023316"/>
    </source>
</evidence>
<dbReference type="PANTHER" id="PTHR16631:SF17">
    <property type="entry name" value="GLUCAN ENDO-1,3-BETA-GLUCOSIDASE BTGC"/>
    <property type="match status" value="1"/>
</dbReference>
<evidence type="ECO:0000256" key="12">
    <source>
        <dbReference type="ARBA" id="ARBA00037649"/>
    </source>
</evidence>
<reference evidence="16" key="1">
    <citation type="journal article" date="2014" name="Proc. Natl. Acad. Sci. U.S.A.">
        <title>Extensive sampling of basidiomycete genomes demonstrates inadequacy of the white-rot/brown-rot paradigm for wood decay fungi.</title>
        <authorList>
            <person name="Riley R."/>
            <person name="Salamov A.A."/>
            <person name="Brown D.W."/>
            <person name="Nagy L.G."/>
            <person name="Floudas D."/>
            <person name="Held B.W."/>
            <person name="Levasseur A."/>
            <person name="Lombard V."/>
            <person name="Morin E."/>
            <person name="Otillar R."/>
            <person name="Lindquist E.A."/>
            <person name="Sun H."/>
            <person name="LaButti K.M."/>
            <person name="Schmutz J."/>
            <person name="Jabbour D."/>
            <person name="Luo H."/>
            <person name="Baker S.E."/>
            <person name="Pisabarro A.G."/>
            <person name="Walton J.D."/>
            <person name="Blanchette R.A."/>
            <person name="Henrissat B."/>
            <person name="Martin F."/>
            <person name="Cullen D."/>
            <person name="Hibbett D.S."/>
            <person name="Grigoriev I.V."/>
        </authorList>
    </citation>
    <scope>NUCLEOTIDE SEQUENCE [LARGE SCALE GENOMIC DNA]</scope>
    <source>
        <strain evidence="16">MUCL 33604</strain>
    </source>
</reference>
<dbReference type="GO" id="GO:0071555">
    <property type="term" value="P:cell wall organization"/>
    <property type="evidence" value="ECO:0007669"/>
    <property type="project" value="UniProtKB-KW"/>
</dbReference>
<dbReference type="InterPro" id="IPR017853">
    <property type="entry name" value="GH"/>
</dbReference>
<evidence type="ECO:0000256" key="9">
    <source>
        <dbReference type="ARBA" id="ARBA00023277"/>
    </source>
</evidence>
<dbReference type="STRING" id="933084.A0A067PSG2"/>
<evidence type="ECO:0000256" key="11">
    <source>
        <dbReference type="ARBA" id="ARBA00023326"/>
    </source>
</evidence>
<dbReference type="InterPro" id="IPR050732">
    <property type="entry name" value="Beta-glucan_modifiers"/>
</dbReference>
<keyword evidence="6 15" id="KW-0378">Hydrolase</keyword>
<keyword evidence="7" id="KW-0472">Membrane</keyword>
<comment type="catalytic activity">
    <reaction evidence="1">
        <text>Hydrolysis of (1-&gt;3)-beta-D-glucosidic linkages in (1-&gt;3)-beta-D-glucans.</text>
        <dbReference type="EC" id="3.2.1.39"/>
    </reaction>
</comment>
<dbReference type="Proteomes" id="UP000027265">
    <property type="component" value="Unassembled WGS sequence"/>
</dbReference>
<keyword evidence="9" id="KW-0119">Carbohydrate metabolism</keyword>
<dbReference type="GO" id="GO:0005576">
    <property type="term" value="C:extracellular region"/>
    <property type="evidence" value="ECO:0007669"/>
    <property type="project" value="TreeGrafter"/>
</dbReference>
<evidence type="ECO:0000256" key="6">
    <source>
        <dbReference type="ARBA" id="ARBA00022801"/>
    </source>
</evidence>
<dbReference type="GO" id="GO:0000272">
    <property type="term" value="P:polysaccharide catabolic process"/>
    <property type="evidence" value="ECO:0007669"/>
    <property type="project" value="UniProtKB-KW"/>
</dbReference>
<dbReference type="GO" id="GO:0042973">
    <property type="term" value="F:glucan endo-1,3-beta-D-glucosidase activity"/>
    <property type="evidence" value="ECO:0007669"/>
    <property type="project" value="UniProtKB-EC"/>
</dbReference>
<dbReference type="SUPFAM" id="SSF51445">
    <property type="entry name" value="(Trans)glycosidases"/>
    <property type="match status" value="1"/>
</dbReference>
<dbReference type="EMBL" id="KL197719">
    <property type="protein sequence ID" value="KDQ57758.1"/>
    <property type="molecule type" value="Genomic_DNA"/>
</dbReference>
<keyword evidence="8" id="KW-0325">Glycoprotein</keyword>
<evidence type="ECO:0000256" key="3">
    <source>
        <dbReference type="ARBA" id="ARBA00008773"/>
    </source>
</evidence>
<keyword evidence="10" id="KW-0961">Cell wall biogenesis/degradation</keyword>
<dbReference type="GO" id="GO:0009277">
    <property type="term" value="C:fungal-type cell wall"/>
    <property type="evidence" value="ECO:0007669"/>
    <property type="project" value="TreeGrafter"/>
</dbReference>